<proteinExistence type="inferred from homology"/>
<dbReference type="InterPro" id="IPR011828">
    <property type="entry name" value="LEU3_arc"/>
</dbReference>
<dbReference type="GO" id="GO:0006102">
    <property type="term" value="P:isocitrate metabolic process"/>
    <property type="evidence" value="ECO:0007669"/>
    <property type="project" value="TreeGrafter"/>
</dbReference>
<evidence type="ECO:0000256" key="4">
    <source>
        <dbReference type="ARBA" id="ARBA00011738"/>
    </source>
</evidence>
<gene>
    <name evidence="15" type="ordered locus">Mthe_0855</name>
</gene>
<evidence type="ECO:0000256" key="2">
    <source>
        <dbReference type="ARBA" id="ARBA00001946"/>
    </source>
</evidence>
<dbReference type="Proteomes" id="UP000000674">
    <property type="component" value="Chromosome"/>
</dbReference>
<evidence type="ECO:0000256" key="10">
    <source>
        <dbReference type="ARBA" id="ARBA00023002"/>
    </source>
</evidence>
<dbReference type="InterPro" id="IPR019818">
    <property type="entry name" value="IsoCit/isopropylmalate_DH_CS"/>
</dbReference>
<keyword evidence="10 15" id="KW-0560">Oxidoreductase</keyword>
<dbReference type="GO" id="GO:0051287">
    <property type="term" value="F:NAD binding"/>
    <property type="evidence" value="ECO:0007669"/>
    <property type="project" value="InterPro"/>
</dbReference>
<keyword evidence="16" id="KW-1185">Reference proteome</keyword>
<dbReference type="EC" id="1.1.1.85" evidence="5"/>
<dbReference type="GO" id="GO:0006099">
    <property type="term" value="P:tricarboxylic acid cycle"/>
    <property type="evidence" value="ECO:0007669"/>
    <property type="project" value="TreeGrafter"/>
</dbReference>
<evidence type="ECO:0000256" key="8">
    <source>
        <dbReference type="ARBA" id="ARBA00022723"/>
    </source>
</evidence>
<evidence type="ECO:0000313" key="16">
    <source>
        <dbReference type="Proteomes" id="UP000000674"/>
    </source>
</evidence>
<protein>
    <recommendedName>
        <fullName evidence="5">3-isopropylmalate dehydrogenase</fullName>
        <ecNumber evidence="5">1.1.1.85</ecNumber>
    </recommendedName>
</protein>
<dbReference type="PANTHER" id="PTHR11835:SF34">
    <property type="entry name" value="ISOCITRATE DEHYDROGENASE [NAD] SUBUNIT ALPHA, MITOCHONDRIAL"/>
    <property type="match status" value="1"/>
</dbReference>
<comment type="subunit">
    <text evidence="4">Homodimer.</text>
</comment>
<dbReference type="GO" id="GO:0000287">
    <property type="term" value="F:magnesium ion binding"/>
    <property type="evidence" value="ECO:0007669"/>
    <property type="project" value="InterPro"/>
</dbReference>
<name>A0B7H0_METTP</name>
<accession>A0B7H0</accession>
<dbReference type="InterPro" id="IPR024084">
    <property type="entry name" value="IsoPropMal-DH-like_dom"/>
</dbReference>
<keyword evidence="6" id="KW-0432">Leucine biosynthesis</keyword>
<dbReference type="Pfam" id="PF00180">
    <property type="entry name" value="Iso_dh"/>
    <property type="match status" value="1"/>
</dbReference>
<feature type="domain" description="Isopropylmalate dehydrogenase-like" evidence="14">
    <location>
        <begin position="3"/>
        <end position="313"/>
    </location>
</feature>
<dbReference type="SUPFAM" id="SSF53659">
    <property type="entry name" value="Isocitrate/Isopropylmalate dehydrogenase-like"/>
    <property type="match status" value="1"/>
</dbReference>
<dbReference type="EMBL" id="CP000477">
    <property type="protein sequence ID" value="ABK14644.1"/>
    <property type="molecule type" value="Genomic_DNA"/>
</dbReference>
<dbReference type="GO" id="GO:0003862">
    <property type="term" value="F:3-isopropylmalate dehydrogenase activity"/>
    <property type="evidence" value="ECO:0007669"/>
    <property type="project" value="UniProtKB-EC"/>
</dbReference>
<evidence type="ECO:0000256" key="13">
    <source>
        <dbReference type="ARBA" id="ARBA00023304"/>
    </source>
</evidence>
<dbReference type="STRING" id="349307.Mthe_0855"/>
<dbReference type="GO" id="GO:0009098">
    <property type="term" value="P:L-leucine biosynthetic process"/>
    <property type="evidence" value="ECO:0007669"/>
    <property type="project" value="UniProtKB-KW"/>
</dbReference>
<dbReference type="AlphaFoldDB" id="A0B7H0"/>
<keyword evidence="13" id="KW-0100">Branched-chain amino acid biosynthesis</keyword>
<dbReference type="OrthoDB" id="6813at2157"/>
<dbReference type="PANTHER" id="PTHR11835">
    <property type="entry name" value="DECARBOXYLATING DEHYDROGENASES-ISOCITRATE, ISOPROPYLMALATE, TARTRATE"/>
    <property type="match status" value="1"/>
</dbReference>
<organism evidence="15 16">
    <name type="scientific">Methanothrix thermoacetophila (strain DSM 6194 / JCM 14653 / NBRC 101360 / PT)</name>
    <name type="common">Methanosaeta thermophila</name>
    <dbReference type="NCBI Taxonomy" id="349307"/>
    <lineage>
        <taxon>Archaea</taxon>
        <taxon>Methanobacteriati</taxon>
        <taxon>Methanobacteriota</taxon>
        <taxon>Stenosarchaea group</taxon>
        <taxon>Methanomicrobia</taxon>
        <taxon>Methanotrichales</taxon>
        <taxon>Methanotrichaceae</taxon>
        <taxon>Methanothrix</taxon>
    </lineage>
</organism>
<keyword evidence="9" id="KW-0460">Magnesium</keyword>
<evidence type="ECO:0000256" key="7">
    <source>
        <dbReference type="ARBA" id="ARBA00022605"/>
    </source>
</evidence>
<reference evidence="15 16" key="1">
    <citation type="submission" date="2006-10" db="EMBL/GenBank/DDBJ databases">
        <title>Complete sequence of Methanosaeta thermophila PT.</title>
        <authorList>
            <consortium name="US DOE Joint Genome Institute"/>
            <person name="Copeland A."/>
            <person name="Lucas S."/>
            <person name="Lapidus A."/>
            <person name="Barry K."/>
            <person name="Detter J.C."/>
            <person name="Glavina del Rio T."/>
            <person name="Hammon N."/>
            <person name="Israni S."/>
            <person name="Pitluck S."/>
            <person name="Chain P."/>
            <person name="Malfatti S."/>
            <person name="Shin M."/>
            <person name="Vergez L."/>
            <person name="Schmutz J."/>
            <person name="Larimer F."/>
            <person name="Land M."/>
            <person name="Hauser L."/>
            <person name="Kyrpides N."/>
            <person name="Kim E."/>
            <person name="Smith K.S."/>
            <person name="Ingram-Smith C."/>
            <person name="Richardson P."/>
        </authorList>
    </citation>
    <scope>NUCLEOTIDE SEQUENCE [LARGE SCALE GENOMIC DNA]</scope>
    <source>
        <strain evidence="16">DSM 6194 / JCM 14653 / NBRC 101360 / PT</strain>
    </source>
</reference>
<evidence type="ECO:0000256" key="12">
    <source>
        <dbReference type="ARBA" id="ARBA00023211"/>
    </source>
</evidence>
<dbReference type="PROSITE" id="PS00470">
    <property type="entry name" value="IDH_IMDH"/>
    <property type="match status" value="1"/>
</dbReference>
<comment type="cofactor">
    <cofactor evidence="2">
        <name>Mg(2+)</name>
        <dbReference type="ChEBI" id="CHEBI:18420"/>
    </cofactor>
</comment>
<evidence type="ECO:0000256" key="5">
    <source>
        <dbReference type="ARBA" id="ARBA00013101"/>
    </source>
</evidence>
<keyword evidence="12" id="KW-0464">Manganese</keyword>
<dbReference type="KEGG" id="mtp:Mthe_0855"/>
<keyword evidence="7" id="KW-0028">Amino-acid biosynthesis</keyword>
<evidence type="ECO:0000256" key="3">
    <source>
        <dbReference type="ARBA" id="ARBA00007769"/>
    </source>
</evidence>
<dbReference type="FunFam" id="3.40.718.10:FF:000006">
    <property type="entry name" value="3-isopropylmalate dehydrogenase"/>
    <property type="match status" value="1"/>
</dbReference>
<evidence type="ECO:0000256" key="9">
    <source>
        <dbReference type="ARBA" id="ARBA00022842"/>
    </source>
</evidence>
<dbReference type="HOGENOM" id="CLU_031953_0_1_2"/>
<dbReference type="GeneID" id="4463068"/>
<evidence type="ECO:0000313" key="15">
    <source>
        <dbReference type="EMBL" id="ABK14644.1"/>
    </source>
</evidence>
<comment type="cofactor">
    <cofactor evidence="1">
        <name>Mn(2+)</name>
        <dbReference type="ChEBI" id="CHEBI:29035"/>
    </cofactor>
</comment>
<keyword evidence="8" id="KW-0479">Metal-binding</keyword>
<dbReference type="Gene3D" id="3.40.718.10">
    <property type="entry name" value="Isopropylmalate Dehydrogenase"/>
    <property type="match status" value="1"/>
</dbReference>
<keyword evidence="11" id="KW-0520">NAD</keyword>
<dbReference type="RefSeq" id="WP_011696040.1">
    <property type="nucleotide sequence ID" value="NC_008553.1"/>
</dbReference>
<dbReference type="SMART" id="SM01329">
    <property type="entry name" value="Iso_dh"/>
    <property type="match status" value="1"/>
</dbReference>
<sequence length="323" mass="35411">MKKIALVPGDGIGPEVISSALRVLNAAGFDGELVEFDIGYGRWRRDGKAITDDDIERMKDCDCILFGAITTPPDPGYRSVLIRIRKELDLYANIRPLRSSRIDVIIVRENTEGLYSGLEMLGDEEARTVRVITRKGSQRIAEVACRIASERKHLTIIHKANVLKSDVLFLKTCREVAERYGIRYDDMLVDAAAYNMVIRPEMFDVMVTTNLFGDILSDEGAGIVGSLGLCASANLGDRWALFEPIHGSAPDIAGNGIANPVGAIRSAAMMLEWFGEMERAQSIHQAVDRTLSKGVKTPDLGGLCTTSEFTDAVIDEMRRAGAC</sequence>
<evidence type="ECO:0000256" key="6">
    <source>
        <dbReference type="ARBA" id="ARBA00022430"/>
    </source>
</evidence>
<evidence type="ECO:0000259" key="14">
    <source>
        <dbReference type="SMART" id="SM01329"/>
    </source>
</evidence>
<evidence type="ECO:0000256" key="11">
    <source>
        <dbReference type="ARBA" id="ARBA00023027"/>
    </source>
</evidence>
<dbReference type="GO" id="GO:0004449">
    <property type="term" value="F:isocitrate dehydrogenase (NAD+) activity"/>
    <property type="evidence" value="ECO:0007669"/>
    <property type="project" value="TreeGrafter"/>
</dbReference>
<comment type="similarity">
    <text evidence="3">Belongs to the isocitrate and isopropylmalate dehydrogenases family.</text>
</comment>
<evidence type="ECO:0000256" key="1">
    <source>
        <dbReference type="ARBA" id="ARBA00001936"/>
    </source>
</evidence>
<dbReference type="NCBIfam" id="TIGR02088">
    <property type="entry name" value="LEU3_arch"/>
    <property type="match status" value="1"/>
</dbReference>